<dbReference type="GO" id="GO:0016020">
    <property type="term" value="C:membrane"/>
    <property type="evidence" value="ECO:0007669"/>
    <property type="project" value="InterPro"/>
</dbReference>
<dbReference type="InterPro" id="IPR001902">
    <property type="entry name" value="SLC26A/SulP_fam"/>
</dbReference>
<accession>A0A9W8CUS5</accession>
<dbReference type="OrthoDB" id="427213at2759"/>
<keyword evidence="3" id="KW-1185">Reference proteome</keyword>
<protein>
    <recommendedName>
        <fullName evidence="1">STAS domain-containing protein</fullName>
    </recommendedName>
</protein>
<feature type="non-terminal residue" evidence="2">
    <location>
        <position position="1"/>
    </location>
</feature>
<reference evidence="2" key="1">
    <citation type="submission" date="2022-07" db="EMBL/GenBank/DDBJ databases">
        <title>Phylogenomic reconstructions and comparative analyses of Kickxellomycotina fungi.</title>
        <authorList>
            <person name="Reynolds N.K."/>
            <person name="Stajich J.E."/>
            <person name="Barry K."/>
            <person name="Grigoriev I.V."/>
            <person name="Crous P."/>
            <person name="Smith M.E."/>
        </authorList>
    </citation>
    <scope>NUCLEOTIDE SEQUENCE</scope>
    <source>
        <strain evidence="2">BCRC 34381</strain>
    </source>
</reference>
<evidence type="ECO:0000313" key="2">
    <source>
        <dbReference type="EMBL" id="KAJ1726646.1"/>
    </source>
</evidence>
<sequence>AQHVEGVLIVRIEEPLYFANAGQLHARLTRMEMYGDMRAHPSEAPRMTPTRAVVFDLIGMSTIDGSALEILLSIVHEYRRRQVRVLFVRVCDEVRTRFERAEMGSAGGEHDFSDIGAALAHLEQQLCTSTLS</sequence>
<dbReference type="PANTHER" id="PTHR11814">
    <property type="entry name" value="SULFATE TRANSPORTER"/>
    <property type="match status" value="1"/>
</dbReference>
<dbReference type="InterPro" id="IPR002645">
    <property type="entry name" value="STAS_dom"/>
</dbReference>
<evidence type="ECO:0000313" key="3">
    <source>
        <dbReference type="Proteomes" id="UP001143981"/>
    </source>
</evidence>
<dbReference type="EMBL" id="JANBOI010001439">
    <property type="protein sequence ID" value="KAJ1726646.1"/>
    <property type="molecule type" value="Genomic_DNA"/>
</dbReference>
<dbReference type="GO" id="GO:0055085">
    <property type="term" value="P:transmembrane transport"/>
    <property type="evidence" value="ECO:0007669"/>
    <property type="project" value="InterPro"/>
</dbReference>
<dbReference type="CDD" id="cd07042">
    <property type="entry name" value="STAS_SulP_like_sulfate_transporter"/>
    <property type="match status" value="1"/>
</dbReference>
<proteinExistence type="predicted"/>
<dbReference type="Gene3D" id="3.30.750.24">
    <property type="entry name" value="STAS domain"/>
    <property type="match status" value="1"/>
</dbReference>
<dbReference type="Pfam" id="PF01740">
    <property type="entry name" value="STAS"/>
    <property type="match status" value="1"/>
</dbReference>
<dbReference type="Proteomes" id="UP001143981">
    <property type="component" value="Unassembled WGS sequence"/>
</dbReference>
<evidence type="ECO:0000259" key="1">
    <source>
        <dbReference type="PROSITE" id="PS50801"/>
    </source>
</evidence>
<organism evidence="2 3">
    <name type="scientific">Coemansia biformis</name>
    <dbReference type="NCBI Taxonomy" id="1286918"/>
    <lineage>
        <taxon>Eukaryota</taxon>
        <taxon>Fungi</taxon>
        <taxon>Fungi incertae sedis</taxon>
        <taxon>Zoopagomycota</taxon>
        <taxon>Kickxellomycotina</taxon>
        <taxon>Kickxellomycetes</taxon>
        <taxon>Kickxellales</taxon>
        <taxon>Kickxellaceae</taxon>
        <taxon>Coemansia</taxon>
    </lineage>
</organism>
<dbReference type="InterPro" id="IPR036513">
    <property type="entry name" value="STAS_dom_sf"/>
</dbReference>
<feature type="domain" description="STAS" evidence="1">
    <location>
        <begin position="1"/>
        <end position="122"/>
    </location>
</feature>
<gene>
    <name evidence="2" type="ORF">LPJ61_005043</name>
</gene>
<dbReference type="SUPFAM" id="SSF52091">
    <property type="entry name" value="SpoIIaa-like"/>
    <property type="match status" value="1"/>
</dbReference>
<name>A0A9W8CUS5_9FUNG</name>
<dbReference type="PROSITE" id="PS50801">
    <property type="entry name" value="STAS"/>
    <property type="match status" value="1"/>
</dbReference>
<comment type="caution">
    <text evidence="2">The sequence shown here is derived from an EMBL/GenBank/DDBJ whole genome shotgun (WGS) entry which is preliminary data.</text>
</comment>
<dbReference type="AlphaFoldDB" id="A0A9W8CUS5"/>